<dbReference type="AlphaFoldDB" id="A0A1G6WFF0"/>
<feature type="compositionally biased region" description="Basic and acidic residues" evidence="1">
    <location>
        <begin position="174"/>
        <end position="198"/>
    </location>
</feature>
<name>A0A1G6WFF0_9ACTN</name>
<protein>
    <submittedName>
        <fullName evidence="2">Uncharacterized protein</fullName>
    </submittedName>
</protein>
<feature type="compositionally biased region" description="Low complexity" evidence="1">
    <location>
        <begin position="55"/>
        <end position="68"/>
    </location>
</feature>
<feature type="region of interest" description="Disordered" evidence="1">
    <location>
        <begin position="164"/>
        <end position="198"/>
    </location>
</feature>
<dbReference type="STRING" id="67344.SAMN05216505_11069"/>
<organism evidence="2 3">
    <name type="scientific">Streptomyces prasinopilosus</name>
    <dbReference type="NCBI Taxonomy" id="67344"/>
    <lineage>
        <taxon>Bacteria</taxon>
        <taxon>Bacillati</taxon>
        <taxon>Actinomycetota</taxon>
        <taxon>Actinomycetes</taxon>
        <taxon>Kitasatosporales</taxon>
        <taxon>Streptomycetaceae</taxon>
        <taxon>Streptomyces</taxon>
    </lineage>
</organism>
<dbReference type="RefSeq" id="WP_425315431.1">
    <property type="nucleotide sequence ID" value="NZ_FMZK01000010.1"/>
</dbReference>
<evidence type="ECO:0000256" key="1">
    <source>
        <dbReference type="SAM" id="MobiDB-lite"/>
    </source>
</evidence>
<reference evidence="3" key="1">
    <citation type="submission" date="2016-10" db="EMBL/GenBank/DDBJ databases">
        <authorList>
            <person name="Varghese N."/>
            <person name="Submissions S."/>
        </authorList>
    </citation>
    <scope>NUCLEOTIDE SEQUENCE [LARGE SCALE GENOMIC DNA]</scope>
    <source>
        <strain evidence="3">CGMCC 4.3504</strain>
    </source>
</reference>
<dbReference type="Proteomes" id="UP000182100">
    <property type="component" value="Unassembled WGS sequence"/>
</dbReference>
<dbReference type="EMBL" id="FMZK01000010">
    <property type="protein sequence ID" value="SDD64519.1"/>
    <property type="molecule type" value="Genomic_DNA"/>
</dbReference>
<proteinExistence type="predicted"/>
<feature type="region of interest" description="Disordered" evidence="1">
    <location>
        <begin position="42"/>
        <end position="80"/>
    </location>
</feature>
<accession>A0A1G6WFF0</accession>
<sequence>MTVIAVAALLVLIAVGAALIHRLHAQHDERIAAFPYSDALPGVGRRPRRSRRPAAHATAPARPTATATGDDIALGPAGSRGGRHVRAVLRERKVDREKIMRVLYRAAEGDRLLGVDGAKLRNDLGIPEQDLAAACTYLAGEGWVVVDWGRDDTPSMVTLTHQGLRRMETEEEEHDRAASAETGRRRPYDRHTKDGRTP</sequence>
<evidence type="ECO:0000313" key="2">
    <source>
        <dbReference type="EMBL" id="SDD64519.1"/>
    </source>
</evidence>
<gene>
    <name evidence="2" type="ORF">SAMN05216505_11069</name>
</gene>
<keyword evidence="3" id="KW-1185">Reference proteome</keyword>
<evidence type="ECO:0000313" key="3">
    <source>
        <dbReference type="Proteomes" id="UP000182100"/>
    </source>
</evidence>
<feature type="compositionally biased region" description="Basic residues" evidence="1">
    <location>
        <begin position="45"/>
        <end position="54"/>
    </location>
</feature>